<feature type="transmembrane region" description="Helical" evidence="7">
    <location>
        <begin position="255"/>
        <end position="274"/>
    </location>
</feature>
<dbReference type="InterPro" id="IPR010432">
    <property type="entry name" value="RDD"/>
</dbReference>
<dbReference type="InterPro" id="IPR051791">
    <property type="entry name" value="Pra-immunoreactive"/>
</dbReference>
<dbReference type="GO" id="GO:0005886">
    <property type="term" value="C:plasma membrane"/>
    <property type="evidence" value="ECO:0007669"/>
    <property type="project" value="UniProtKB-SubCell"/>
</dbReference>
<evidence type="ECO:0000313" key="9">
    <source>
        <dbReference type="EMBL" id="RVU44500.1"/>
    </source>
</evidence>
<evidence type="ECO:0000313" key="10">
    <source>
        <dbReference type="Proteomes" id="UP000285575"/>
    </source>
</evidence>
<dbReference type="EMBL" id="SACR01000005">
    <property type="protein sequence ID" value="RVU44500.1"/>
    <property type="molecule type" value="Genomic_DNA"/>
</dbReference>
<keyword evidence="3 7" id="KW-0812">Transmembrane</keyword>
<reference evidence="9 10" key="1">
    <citation type="submission" date="2019-01" db="EMBL/GenBank/DDBJ databases">
        <authorList>
            <person name="Chen W.-M."/>
        </authorList>
    </citation>
    <scope>NUCLEOTIDE SEQUENCE [LARGE SCALE GENOMIC DNA]</scope>
    <source>
        <strain evidence="9 10">KYPY4</strain>
    </source>
</reference>
<evidence type="ECO:0000256" key="1">
    <source>
        <dbReference type="ARBA" id="ARBA00004651"/>
    </source>
</evidence>
<comment type="subcellular location">
    <subcellularLocation>
        <location evidence="1">Cell membrane</location>
        <topology evidence="1">Multi-pass membrane protein</topology>
    </subcellularLocation>
</comment>
<gene>
    <name evidence="9" type="ORF">EOE66_17715</name>
</gene>
<keyword evidence="2" id="KW-1003">Cell membrane</keyword>
<dbReference type="Pfam" id="PF06271">
    <property type="entry name" value="RDD"/>
    <property type="match status" value="1"/>
</dbReference>
<name>A0A437RCI6_9BURK</name>
<sequence length="321" mass="33941">MTPSLPDTLRQKQRWLTPESLNLAPDLAGQPLGTPWRRALAMGVDLAVVGLLTGVSGAWLWAGLALVLLQLRNRPRFAPASRRQWVGWVAAAFIAWLALEEAGNQWREWREPTAAAAVQAAAAPDDDEPDSAATAAWAAASAAASGPALAASAAASSASAPTDAERIASLQARLQAAEKEARDAQRALAERPTGLREQVSHFLDELGAGLGWGIVYFSLLPAWWGGQTVGKKLLRLRVVELTGKPITVMRSLKRYGGYAAGLATGGLGFLQVLWDPNHQGLHDKAAHTAVLDLRPGREPAPLPVAKPTEPEGAAPAAQTRA</sequence>
<evidence type="ECO:0000259" key="8">
    <source>
        <dbReference type="Pfam" id="PF06271"/>
    </source>
</evidence>
<evidence type="ECO:0000256" key="2">
    <source>
        <dbReference type="ARBA" id="ARBA00022475"/>
    </source>
</evidence>
<dbReference type="RefSeq" id="WP_128230045.1">
    <property type="nucleotide sequence ID" value="NZ_SACR01000005.1"/>
</dbReference>
<feature type="region of interest" description="Disordered" evidence="6">
    <location>
        <begin position="296"/>
        <end position="321"/>
    </location>
</feature>
<feature type="domain" description="RDD" evidence="8">
    <location>
        <begin position="212"/>
        <end position="286"/>
    </location>
</feature>
<dbReference type="AlphaFoldDB" id="A0A437RCI6"/>
<keyword evidence="4 7" id="KW-1133">Transmembrane helix</keyword>
<protein>
    <submittedName>
        <fullName evidence="9">RDD family protein</fullName>
    </submittedName>
</protein>
<evidence type="ECO:0000256" key="5">
    <source>
        <dbReference type="ARBA" id="ARBA00023136"/>
    </source>
</evidence>
<feature type="transmembrane region" description="Helical" evidence="7">
    <location>
        <begin position="46"/>
        <end position="71"/>
    </location>
</feature>
<evidence type="ECO:0000256" key="7">
    <source>
        <dbReference type="SAM" id="Phobius"/>
    </source>
</evidence>
<keyword evidence="5 7" id="KW-0472">Membrane</keyword>
<evidence type="ECO:0000256" key="3">
    <source>
        <dbReference type="ARBA" id="ARBA00022692"/>
    </source>
</evidence>
<accession>A0A437RCI6</accession>
<dbReference type="Proteomes" id="UP000285575">
    <property type="component" value="Unassembled WGS sequence"/>
</dbReference>
<dbReference type="PANTHER" id="PTHR36115">
    <property type="entry name" value="PROLINE-RICH ANTIGEN HOMOLOG-RELATED"/>
    <property type="match status" value="1"/>
</dbReference>
<organism evidence="9 10">
    <name type="scientific">Rubrivivax rivuli</name>
    <dbReference type="NCBI Taxonomy" id="1862385"/>
    <lineage>
        <taxon>Bacteria</taxon>
        <taxon>Pseudomonadati</taxon>
        <taxon>Pseudomonadota</taxon>
        <taxon>Betaproteobacteria</taxon>
        <taxon>Burkholderiales</taxon>
        <taxon>Sphaerotilaceae</taxon>
        <taxon>Rubrivivax</taxon>
    </lineage>
</organism>
<dbReference type="PANTHER" id="PTHR36115:SF6">
    <property type="entry name" value="PROLINE-RICH ANTIGEN HOMOLOG"/>
    <property type="match status" value="1"/>
</dbReference>
<evidence type="ECO:0000256" key="4">
    <source>
        <dbReference type="ARBA" id="ARBA00022989"/>
    </source>
</evidence>
<keyword evidence="10" id="KW-1185">Reference proteome</keyword>
<evidence type="ECO:0000256" key="6">
    <source>
        <dbReference type="SAM" id="MobiDB-lite"/>
    </source>
</evidence>
<comment type="caution">
    <text evidence="9">The sequence shown here is derived from an EMBL/GenBank/DDBJ whole genome shotgun (WGS) entry which is preliminary data.</text>
</comment>
<dbReference type="OrthoDB" id="9787732at2"/>
<proteinExistence type="predicted"/>